<evidence type="ECO:0000256" key="5">
    <source>
        <dbReference type="ARBA" id="ARBA00023040"/>
    </source>
</evidence>
<dbReference type="PANTHER" id="PTHR32546:SF29">
    <property type="entry name" value="G-PROTEIN COUPLED RECEPTORS FAMILY 3 PROFILE DOMAIN-CONTAINING PROTEIN"/>
    <property type="match status" value="1"/>
</dbReference>
<keyword evidence="11" id="KW-1185">Reference proteome</keyword>
<evidence type="ECO:0000256" key="1">
    <source>
        <dbReference type="ARBA" id="ARBA00004651"/>
    </source>
</evidence>
<dbReference type="Pfam" id="PF22572">
    <property type="entry name" value="GPR158_179_EC"/>
    <property type="match status" value="1"/>
</dbReference>
<dbReference type="Proteomes" id="UP000549394">
    <property type="component" value="Unassembled WGS sequence"/>
</dbReference>
<dbReference type="PANTHER" id="PTHR32546">
    <property type="entry name" value="G-PROTEIN COUPLED RECEPTOR 158-RELATED"/>
    <property type="match status" value="1"/>
</dbReference>
<dbReference type="InterPro" id="IPR054714">
    <property type="entry name" value="GPR158_179_extracellular"/>
</dbReference>
<gene>
    <name evidence="10" type="ORF">DGYR_LOCUS7515</name>
</gene>
<evidence type="ECO:0000256" key="2">
    <source>
        <dbReference type="ARBA" id="ARBA00007242"/>
    </source>
</evidence>
<dbReference type="OrthoDB" id="2129233at2759"/>
<dbReference type="InterPro" id="IPR029069">
    <property type="entry name" value="HotDog_dom_sf"/>
</dbReference>
<evidence type="ECO:0000256" key="7">
    <source>
        <dbReference type="ARBA" id="ARBA00023180"/>
    </source>
</evidence>
<dbReference type="AlphaFoldDB" id="A0A7I8VUW7"/>
<proteinExistence type="inferred from homology"/>
<evidence type="ECO:0000313" key="10">
    <source>
        <dbReference type="EMBL" id="CAD5119243.1"/>
    </source>
</evidence>
<keyword evidence="7" id="KW-0325">Glycoprotein</keyword>
<name>A0A7I8VUW7_9ANNE</name>
<sequence length="679" mass="79013">MDEQFHMNNGRYFWHCDFGRLKLLAETGMLEVMEGLKPKAYTLVAASTIRYRRSLELFEKFTLETELVHFDEKNLYIQQRAISLKDDFIYCYNEIVDRGLKKLETINSTNCKLFWNESTKGCGDDCIIKGYYDNEQLKPYSYPAIRNANLLSKLSTRPNGLPNETSFYTAMLTTKTEDDLRHIYALSLALEEEYLNRDRICLFFSKHPDRLRFVNLGIRPDYSCKERWAAWYLNIKPGYQANVERNVEGLLEPVITYNDGKWTEPYYDCRGTDIWMVTYSSPVFKYENGTFYYLGSSIVDVGLTNFDVNQCDQEHKSNSSVIVNLFRGTHNCDRNSTDCKPIKGLGFRTGTFECISSSADFEDIPQIRKSLAPWQHSKYTQAEDTDIKDSPDNFVKQSERCLSINPSDFANIHQSEVTKWKTDTLFPKGYPDVIYKNMKNDGEVLLYFTKLFGDGSWLPIETSYLENRISNALKSAVSSQHFTNSALKNIPNVHIKGDRPDNIMKALHSFFSDLSKEREKKYNGKNMNESYLSDGYINSMYKEILNVPILFNQTNKYEKFKTISWFKEILLDLKSGINGYYKVLHRNEIVTWISWKTLNEFHRFLVCRQWPKIDGCPKVCDNEQNSCSKLAGSIDDRCRFEKIDYQKNKKAPIPILPGIFLGQKSCKCQKGFKWENDGK</sequence>
<comment type="similarity">
    <text evidence="2">Belongs to the G-protein coupled receptor 3 family.</text>
</comment>
<keyword evidence="6" id="KW-0675">Receptor</keyword>
<evidence type="ECO:0000259" key="9">
    <source>
        <dbReference type="Pfam" id="PF22572"/>
    </source>
</evidence>
<dbReference type="GO" id="GO:0005886">
    <property type="term" value="C:plasma membrane"/>
    <property type="evidence" value="ECO:0007669"/>
    <property type="project" value="UniProtKB-SubCell"/>
</dbReference>
<evidence type="ECO:0000256" key="6">
    <source>
        <dbReference type="ARBA" id="ARBA00023170"/>
    </source>
</evidence>
<dbReference type="Gene3D" id="3.30.450.20">
    <property type="entry name" value="PAS domain"/>
    <property type="match status" value="1"/>
</dbReference>
<keyword evidence="4" id="KW-0732">Signal</keyword>
<keyword evidence="3" id="KW-0472">Membrane</keyword>
<dbReference type="CDD" id="cd00586">
    <property type="entry name" value="4HBT"/>
    <property type="match status" value="1"/>
</dbReference>
<dbReference type="GO" id="GO:0004930">
    <property type="term" value="F:G protein-coupled receptor activity"/>
    <property type="evidence" value="ECO:0007669"/>
    <property type="project" value="UniProtKB-KW"/>
</dbReference>
<dbReference type="Pfam" id="PF13279">
    <property type="entry name" value="4HBT_2"/>
    <property type="match status" value="1"/>
</dbReference>
<keyword evidence="5" id="KW-0297">G-protein coupled receptor</keyword>
<reference evidence="10 11" key="1">
    <citation type="submission" date="2020-08" db="EMBL/GenBank/DDBJ databases">
        <authorList>
            <person name="Hejnol A."/>
        </authorList>
    </citation>
    <scope>NUCLEOTIDE SEQUENCE [LARGE SCALE GENOMIC DNA]</scope>
</reference>
<comment type="subcellular location">
    <subcellularLocation>
        <location evidence="1">Cell membrane</location>
        <topology evidence="1">Multi-pass membrane protein</topology>
    </subcellularLocation>
</comment>
<dbReference type="EMBL" id="CAJFCJ010000009">
    <property type="protein sequence ID" value="CAD5119243.1"/>
    <property type="molecule type" value="Genomic_DNA"/>
</dbReference>
<keyword evidence="3" id="KW-1003">Cell membrane</keyword>
<evidence type="ECO:0000256" key="8">
    <source>
        <dbReference type="ARBA" id="ARBA00023224"/>
    </source>
</evidence>
<dbReference type="InterPro" id="IPR043458">
    <property type="entry name" value="GPR158/179"/>
</dbReference>
<dbReference type="Gene3D" id="3.10.129.10">
    <property type="entry name" value="Hotdog Thioesterase"/>
    <property type="match status" value="1"/>
</dbReference>
<evidence type="ECO:0000313" key="11">
    <source>
        <dbReference type="Proteomes" id="UP000549394"/>
    </source>
</evidence>
<evidence type="ECO:0000256" key="3">
    <source>
        <dbReference type="ARBA" id="ARBA00022475"/>
    </source>
</evidence>
<protein>
    <submittedName>
        <fullName evidence="10">DgyrCDS7876</fullName>
    </submittedName>
</protein>
<feature type="domain" description="GPR158/179 extracellular" evidence="9">
    <location>
        <begin position="261"/>
        <end position="356"/>
    </location>
</feature>
<evidence type="ECO:0000256" key="4">
    <source>
        <dbReference type="ARBA" id="ARBA00022729"/>
    </source>
</evidence>
<accession>A0A7I8VUW7</accession>
<dbReference type="SUPFAM" id="SSF54637">
    <property type="entry name" value="Thioesterase/thiol ester dehydrase-isomerase"/>
    <property type="match status" value="1"/>
</dbReference>
<keyword evidence="8" id="KW-0807">Transducer</keyword>
<organism evidence="10 11">
    <name type="scientific">Dimorphilus gyrociliatus</name>
    <dbReference type="NCBI Taxonomy" id="2664684"/>
    <lineage>
        <taxon>Eukaryota</taxon>
        <taxon>Metazoa</taxon>
        <taxon>Spiralia</taxon>
        <taxon>Lophotrochozoa</taxon>
        <taxon>Annelida</taxon>
        <taxon>Polychaeta</taxon>
        <taxon>Polychaeta incertae sedis</taxon>
        <taxon>Dinophilidae</taxon>
        <taxon>Dimorphilus</taxon>
    </lineage>
</organism>
<comment type="caution">
    <text evidence="10">The sequence shown here is derived from an EMBL/GenBank/DDBJ whole genome shotgun (WGS) entry which is preliminary data.</text>
</comment>